<reference evidence="4" key="1">
    <citation type="journal article" date="2019" name="Int. J. Syst. Evol. Microbiol.">
        <title>The Global Catalogue of Microorganisms (GCM) 10K type strain sequencing project: providing services to taxonomists for standard genome sequencing and annotation.</title>
        <authorList>
            <consortium name="The Broad Institute Genomics Platform"/>
            <consortium name="The Broad Institute Genome Sequencing Center for Infectious Disease"/>
            <person name="Wu L."/>
            <person name="Ma J."/>
        </authorList>
    </citation>
    <scope>NUCLEOTIDE SEQUENCE [LARGE SCALE GENOMIC DNA]</scope>
    <source>
        <strain evidence="4">CCTCC AB 2017081</strain>
    </source>
</reference>
<feature type="transmembrane region" description="Helical" evidence="2">
    <location>
        <begin position="51"/>
        <end position="68"/>
    </location>
</feature>
<accession>A0ABV7Z8W2</accession>
<feature type="transmembrane region" description="Helical" evidence="2">
    <location>
        <begin position="259"/>
        <end position="279"/>
    </location>
</feature>
<feature type="transmembrane region" description="Helical" evidence="2">
    <location>
        <begin position="103"/>
        <end position="122"/>
    </location>
</feature>
<name>A0ABV7Z8W2_9DEIO</name>
<organism evidence="3 4">
    <name type="scientific">Deinococcus rufus</name>
    <dbReference type="NCBI Taxonomy" id="2136097"/>
    <lineage>
        <taxon>Bacteria</taxon>
        <taxon>Thermotogati</taxon>
        <taxon>Deinococcota</taxon>
        <taxon>Deinococci</taxon>
        <taxon>Deinococcales</taxon>
        <taxon>Deinococcaceae</taxon>
        <taxon>Deinococcus</taxon>
    </lineage>
</organism>
<protein>
    <submittedName>
        <fullName evidence="3">DUF4173 domain-containing protein</fullName>
    </submittedName>
</protein>
<sequence length="519" mass="54885">MTQAEALSPREPSATPQVSAPPRPARAAFPLLAALGVGLAAHLLTRSTGAGVNLALLSALFAGIAVWGTVRRGAVPTPEGLTLLGVAVAFGVGFTLRGVPSGLVFLNSVAMVTALLLGAAFLRFPGLSALGVGGMLGSAVTGGLRLVYGPLALLERFPWARVRPARGAGVTRALVGVLLTVPVLLVFGSLLGRADQGFGQMVSHLLDWRLDGLFRDGVTWLWWAALAGGLLYPAVMSLRPSVVPDVRVPPRLGLVETGLPLGALSALFVAFVVTQLPYFLSGSALPEGLTFATYIRQGFGELMTVAFLTLSVLLGAFAVTRPDVRAGLPYRLLNLAVLLPLALVILSAANRWRLYTLAYGLSETRVLGAAFLIWVVLTLAWLARGLWRADVRRFAFPALLAGFVTLLGTTAIDPADLIARVNVHRQVAGVTNELRTTTQHASVWELLRLGAGSVPVIALNLDVLTRGQAAGVRQNVIDTLHDRHDAAPGLREWNLAEARAHALVRTLPPRSANIDRPSE</sequence>
<evidence type="ECO:0000313" key="4">
    <source>
        <dbReference type="Proteomes" id="UP001595803"/>
    </source>
</evidence>
<dbReference type="RefSeq" id="WP_322473358.1">
    <property type="nucleotide sequence ID" value="NZ_JBHRZG010000007.1"/>
</dbReference>
<keyword evidence="2" id="KW-1133">Transmembrane helix</keyword>
<dbReference type="EMBL" id="JBHRZG010000007">
    <property type="protein sequence ID" value="MFC3832591.1"/>
    <property type="molecule type" value="Genomic_DNA"/>
</dbReference>
<keyword evidence="4" id="KW-1185">Reference proteome</keyword>
<feature type="transmembrane region" description="Helical" evidence="2">
    <location>
        <begin position="27"/>
        <end position="44"/>
    </location>
</feature>
<feature type="transmembrane region" description="Helical" evidence="2">
    <location>
        <begin position="128"/>
        <end position="148"/>
    </location>
</feature>
<feature type="transmembrane region" description="Helical" evidence="2">
    <location>
        <begin position="332"/>
        <end position="352"/>
    </location>
</feature>
<feature type="region of interest" description="Disordered" evidence="1">
    <location>
        <begin position="1"/>
        <end position="22"/>
    </location>
</feature>
<feature type="transmembrane region" description="Helical" evidence="2">
    <location>
        <begin position="220"/>
        <end position="238"/>
    </location>
</feature>
<comment type="caution">
    <text evidence="3">The sequence shown here is derived from an EMBL/GenBank/DDBJ whole genome shotgun (WGS) entry which is preliminary data.</text>
</comment>
<evidence type="ECO:0000256" key="1">
    <source>
        <dbReference type="SAM" id="MobiDB-lite"/>
    </source>
</evidence>
<keyword evidence="2" id="KW-0812">Transmembrane</keyword>
<gene>
    <name evidence="3" type="ORF">ACFOSB_06940</name>
</gene>
<evidence type="ECO:0000313" key="3">
    <source>
        <dbReference type="EMBL" id="MFC3832591.1"/>
    </source>
</evidence>
<feature type="transmembrane region" description="Helical" evidence="2">
    <location>
        <begin position="299"/>
        <end position="320"/>
    </location>
</feature>
<dbReference type="InterPro" id="IPR025291">
    <property type="entry name" value="DUF4153"/>
</dbReference>
<dbReference type="Proteomes" id="UP001595803">
    <property type="component" value="Unassembled WGS sequence"/>
</dbReference>
<feature type="transmembrane region" description="Helical" evidence="2">
    <location>
        <begin position="394"/>
        <end position="412"/>
    </location>
</feature>
<evidence type="ECO:0000256" key="2">
    <source>
        <dbReference type="SAM" id="Phobius"/>
    </source>
</evidence>
<feature type="transmembrane region" description="Helical" evidence="2">
    <location>
        <begin position="80"/>
        <end position="96"/>
    </location>
</feature>
<proteinExistence type="predicted"/>
<keyword evidence="2" id="KW-0472">Membrane</keyword>
<feature type="transmembrane region" description="Helical" evidence="2">
    <location>
        <begin position="169"/>
        <end position="191"/>
    </location>
</feature>
<feature type="transmembrane region" description="Helical" evidence="2">
    <location>
        <begin position="364"/>
        <end position="382"/>
    </location>
</feature>
<dbReference type="Pfam" id="PF13687">
    <property type="entry name" value="DUF4153"/>
    <property type="match status" value="1"/>
</dbReference>